<dbReference type="InterPro" id="IPR008920">
    <property type="entry name" value="TF_FadR/GntR_C"/>
</dbReference>
<dbReference type="GO" id="GO:0003700">
    <property type="term" value="F:DNA-binding transcription factor activity"/>
    <property type="evidence" value="ECO:0007669"/>
    <property type="project" value="InterPro"/>
</dbReference>
<sequence length="235" mass="24908">MRVPTRGGVTGDDLAPGAGDGESAPAPAPAAAAAQLRQRIAAAGLVPGERLGEVALAAELQVSRNSLREAFTMLAAEGLVERRPHRGVFVAAPGPEDVRGLYRTRRVIQLGALEHGELTPGAARHLRCAQELLSGGPDTPARVLGDANHRVHVGIVDLAGAPELTRLMASVQARVRLAFHPMDEQTRLHVQFADRNRWIVERLLAGDLPAVHAMFGGYLDEAEHFVLAHLAAAGD</sequence>
<dbReference type="PANTHER" id="PTHR43537:SF45">
    <property type="entry name" value="GNTR FAMILY REGULATORY PROTEIN"/>
    <property type="match status" value="1"/>
</dbReference>
<dbReference type="Pfam" id="PF00392">
    <property type="entry name" value="GntR"/>
    <property type="match status" value="1"/>
</dbReference>
<keyword evidence="3" id="KW-0804">Transcription</keyword>
<evidence type="ECO:0000256" key="1">
    <source>
        <dbReference type="ARBA" id="ARBA00023015"/>
    </source>
</evidence>
<dbReference type="Gene3D" id="1.20.120.530">
    <property type="entry name" value="GntR ligand-binding domain-like"/>
    <property type="match status" value="1"/>
</dbReference>
<feature type="region of interest" description="Disordered" evidence="4">
    <location>
        <begin position="1"/>
        <end position="29"/>
    </location>
</feature>
<dbReference type="PRINTS" id="PR00035">
    <property type="entry name" value="HTHGNTR"/>
</dbReference>
<keyword evidence="2" id="KW-0238">DNA-binding</keyword>
<dbReference type="InterPro" id="IPR036390">
    <property type="entry name" value="WH_DNA-bd_sf"/>
</dbReference>
<evidence type="ECO:0000256" key="2">
    <source>
        <dbReference type="ARBA" id="ARBA00023125"/>
    </source>
</evidence>
<dbReference type="Gene3D" id="1.10.10.10">
    <property type="entry name" value="Winged helix-like DNA-binding domain superfamily/Winged helix DNA-binding domain"/>
    <property type="match status" value="1"/>
</dbReference>
<proteinExistence type="predicted"/>
<evidence type="ECO:0000259" key="5">
    <source>
        <dbReference type="PROSITE" id="PS50949"/>
    </source>
</evidence>
<keyword evidence="1" id="KW-0805">Transcription regulation</keyword>
<dbReference type="InterPro" id="IPR036388">
    <property type="entry name" value="WH-like_DNA-bd_sf"/>
</dbReference>
<evidence type="ECO:0000313" key="6">
    <source>
        <dbReference type="EMBL" id="MCV7628678.1"/>
    </source>
</evidence>
<dbReference type="SMART" id="SM00345">
    <property type="entry name" value="HTH_GNTR"/>
    <property type="match status" value="1"/>
</dbReference>
<dbReference type="PROSITE" id="PS50949">
    <property type="entry name" value="HTH_GNTR"/>
    <property type="match status" value="1"/>
</dbReference>
<evidence type="ECO:0000313" key="7">
    <source>
        <dbReference type="Proteomes" id="UP001205867"/>
    </source>
</evidence>
<dbReference type="PANTHER" id="PTHR43537">
    <property type="entry name" value="TRANSCRIPTIONAL REGULATOR, GNTR FAMILY"/>
    <property type="match status" value="1"/>
</dbReference>
<comment type="caution">
    <text evidence="6">The sequence shown here is derived from an EMBL/GenBank/DDBJ whole genome shotgun (WGS) entry which is preliminary data.</text>
</comment>
<evidence type="ECO:0000256" key="4">
    <source>
        <dbReference type="SAM" id="MobiDB-lite"/>
    </source>
</evidence>
<protein>
    <submittedName>
        <fullName evidence="6">GntR family transcriptional regulator</fullName>
    </submittedName>
</protein>
<dbReference type="Proteomes" id="UP001205867">
    <property type="component" value="Unassembled WGS sequence"/>
</dbReference>
<dbReference type="InterPro" id="IPR000524">
    <property type="entry name" value="Tscrpt_reg_HTH_GntR"/>
</dbReference>
<organism evidence="6 7">
    <name type="scientific">Micrococcus luteus</name>
    <name type="common">Micrococcus lysodeikticus</name>
    <dbReference type="NCBI Taxonomy" id="1270"/>
    <lineage>
        <taxon>Bacteria</taxon>
        <taxon>Bacillati</taxon>
        <taxon>Actinomycetota</taxon>
        <taxon>Actinomycetes</taxon>
        <taxon>Micrococcales</taxon>
        <taxon>Micrococcaceae</taxon>
        <taxon>Micrococcus</taxon>
    </lineage>
</organism>
<dbReference type="EMBL" id="JALXKZ020000007">
    <property type="protein sequence ID" value="MCV7628678.1"/>
    <property type="molecule type" value="Genomic_DNA"/>
</dbReference>
<evidence type="ECO:0000256" key="3">
    <source>
        <dbReference type="ARBA" id="ARBA00023163"/>
    </source>
</evidence>
<name>A0AAP3AL17_MICLU</name>
<dbReference type="GO" id="GO:0003677">
    <property type="term" value="F:DNA binding"/>
    <property type="evidence" value="ECO:0007669"/>
    <property type="project" value="UniProtKB-KW"/>
</dbReference>
<dbReference type="SUPFAM" id="SSF48008">
    <property type="entry name" value="GntR ligand-binding domain-like"/>
    <property type="match status" value="1"/>
</dbReference>
<feature type="compositionally biased region" description="Low complexity" evidence="4">
    <location>
        <begin position="15"/>
        <end position="29"/>
    </location>
</feature>
<dbReference type="SUPFAM" id="SSF46785">
    <property type="entry name" value="Winged helix' DNA-binding domain"/>
    <property type="match status" value="1"/>
</dbReference>
<dbReference type="AlphaFoldDB" id="A0AAP3AL17"/>
<dbReference type="CDD" id="cd07377">
    <property type="entry name" value="WHTH_GntR"/>
    <property type="match status" value="1"/>
</dbReference>
<reference evidence="6" key="1">
    <citation type="submission" date="2023-06" db="EMBL/GenBank/DDBJ databases">
        <title>lsaBGC provides a comprehensive framework for evolutionary analysis of biosynthetic gene clusters within focal taxa.</title>
        <authorList>
            <person name="Salamzade R."/>
            <person name="Sandstrom S."/>
            <person name="Kalan L.R."/>
        </authorList>
    </citation>
    <scope>NUCLEOTIDE SEQUENCE</scope>
    <source>
        <strain evidence="6">P3-SID899</strain>
    </source>
</reference>
<feature type="domain" description="HTH gntR-type" evidence="5">
    <location>
        <begin position="26"/>
        <end position="93"/>
    </location>
</feature>
<gene>
    <name evidence="6" type="ORF">M3A82_004895</name>
</gene>
<accession>A0AAP3AL17</accession>